<accession>A0A7Y9IR45</accession>
<dbReference type="Gene3D" id="1.10.510.10">
    <property type="entry name" value="Transferase(Phosphotransferase) domain 1"/>
    <property type="match status" value="2"/>
</dbReference>
<dbReference type="InterPro" id="IPR050660">
    <property type="entry name" value="NEK_Ser/Thr_kinase"/>
</dbReference>
<feature type="domain" description="NERD" evidence="8">
    <location>
        <begin position="8"/>
        <end position="122"/>
    </location>
</feature>
<dbReference type="PANTHER" id="PTHR43671:SF13">
    <property type="entry name" value="SERINE_THREONINE-PROTEIN KINASE NEK2"/>
    <property type="match status" value="1"/>
</dbReference>
<keyword evidence="4 9" id="KW-0418">Kinase</keyword>
<keyword evidence="2" id="KW-0808">Transferase</keyword>
<evidence type="ECO:0000313" key="9">
    <source>
        <dbReference type="EMBL" id="NYE80779.1"/>
    </source>
</evidence>
<dbReference type="EC" id="2.7.11.1" evidence="1"/>
<evidence type="ECO:0000259" key="7">
    <source>
        <dbReference type="PROSITE" id="PS50011"/>
    </source>
</evidence>
<dbReference type="PROSITE" id="PS50965">
    <property type="entry name" value="NERD"/>
    <property type="match status" value="1"/>
</dbReference>
<dbReference type="InterPro" id="IPR000719">
    <property type="entry name" value="Prot_kinase_dom"/>
</dbReference>
<feature type="domain" description="Protein kinase" evidence="7">
    <location>
        <begin position="482"/>
        <end position="778"/>
    </location>
</feature>
<dbReference type="GO" id="GO:0005524">
    <property type="term" value="F:ATP binding"/>
    <property type="evidence" value="ECO:0007669"/>
    <property type="project" value="UniProtKB-KW"/>
</dbReference>
<evidence type="ECO:0000256" key="6">
    <source>
        <dbReference type="SAM" id="MobiDB-lite"/>
    </source>
</evidence>
<feature type="region of interest" description="Disordered" evidence="6">
    <location>
        <begin position="740"/>
        <end position="770"/>
    </location>
</feature>
<gene>
    <name evidence="9" type="ORF">FHW18_000050</name>
</gene>
<evidence type="ECO:0000256" key="4">
    <source>
        <dbReference type="ARBA" id="ARBA00022777"/>
    </source>
</evidence>
<evidence type="ECO:0000256" key="1">
    <source>
        <dbReference type="ARBA" id="ARBA00012513"/>
    </source>
</evidence>
<dbReference type="Pfam" id="PF08378">
    <property type="entry name" value="NERD"/>
    <property type="match status" value="1"/>
</dbReference>
<organism evidence="9 10">
    <name type="scientific">Pigmentiphaga litoralis</name>
    <dbReference type="NCBI Taxonomy" id="516702"/>
    <lineage>
        <taxon>Bacteria</taxon>
        <taxon>Pseudomonadati</taxon>
        <taxon>Pseudomonadota</taxon>
        <taxon>Betaproteobacteria</taxon>
        <taxon>Burkholderiales</taxon>
        <taxon>Alcaligenaceae</taxon>
        <taxon>Pigmentiphaga</taxon>
    </lineage>
</organism>
<dbReference type="PROSITE" id="PS50011">
    <property type="entry name" value="PROTEIN_KINASE_DOM"/>
    <property type="match status" value="2"/>
</dbReference>
<dbReference type="InterPro" id="IPR008266">
    <property type="entry name" value="Tyr_kinase_AS"/>
</dbReference>
<dbReference type="GO" id="GO:0004674">
    <property type="term" value="F:protein serine/threonine kinase activity"/>
    <property type="evidence" value="ECO:0007669"/>
    <property type="project" value="UniProtKB-KW"/>
</dbReference>
<dbReference type="EMBL" id="JACBYR010000001">
    <property type="protein sequence ID" value="NYE80779.1"/>
    <property type="molecule type" value="Genomic_DNA"/>
</dbReference>
<keyword evidence="3" id="KW-0547">Nucleotide-binding</keyword>
<keyword evidence="9" id="KW-0723">Serine/threonine-protein kinase</keyword>
<evidence type="ECO:0000256" key="2">
    <source>
        <dbReference type="ARBA" id="ARBA00022679"/>
    </source>
</evidence>
<evidence type="ECO:0000259" key="8">
    <source>
        <dbReference type="PROSITE" id="PS50965"/>
    </source>
</evidence>
<evidence type="ECO:0000256" key="3">
    <source>
        <dbReference type="ARBA" id="ARBA00022741"/>
    </source>
</evidence>
<name>A0A7Y9IR45_9BURK</name>
<keyword evidence="10" id="KW-1185">Reference proteome</keyword>
<proteinExistence type="predicted"/>
<evidence type="ECO:0000313" key="10">
    <source>
        <dbReference type="Proteomes" id="UP000542125"/>
    </source>
</evidence>
<dbReference type="InterPro" id="IPR011528">
    <property type="entry name" value="NERD"/>
</dbReference>
<dbReference type="PANTHER" id="PTHR43671">
    <property type="entry name" value="SERINE/THREONINE-PROTEIN KINASE NEK"/>
    <property type="match status" value="1"/>
</dbReference>
<sequence>MIHDFSHCQHETERKVFDFLEQALPKTTDIIVYPNIELYDRSRALYVECDAIVVTRSFIAVVELKDWFGEIMVGEPKWRRGSNFVDSPHVVNNRKCKVFKSYIQHVLSGVPEHKLPFVQSVVALTNQKANVDGASSAGQANLNGGLITLDGIDELAQYLKRRLHSREELDRVLTDSQLHRLIDQLNKDKQAVSVSYEDQIPGYRIREDRGSAPNYITYVAERNPNFDNRLYRLRVFGELSKDAATAEIQIRSLKAAAALPHHPCIRPVAAHPNDRKLIVEVSDWTDTHSLDDLLAEQGRLDWRRAAAVVSDIAQALDCVHESTASLIHRNVQPRSILLGADGHAQLTDFDLAFDPGADLSVLGANYEDHLFAAFTAPELLLGRTDFKSDVYSLGAVFFRALVGKNIGSKVDLEHELEQALQDSAGGEEQHARLCELVQGMLASDPSERPNARDVVATVAVLLNTIPDKRHDVLEEMPDSPAYTSRALLAEGATAQVFQVDNHGELFIHKIFKAHVARDQALQERDILRLVDRLDLPVLFPRVRHFSEVAGHRWCLATDLVPGKSICELIRAGTRPSMHQFLSVARVLLSALATLHATRRQDTQAVIHNDLTPHNVFVDMQSNAVGIIDFGCASGTGVVSLRGTPGYVHPALVSRGDMNACPQGDLYAIGKTLSQWLLGNSELSEKAPEFYRNEEAQNARVLAWLEGATTAEGDCYADADAMLAKLDAALGVPEPHAPSLIEARGEASEESVAAPTLQVDAPKRPEPDANSSYLDNPFVDYLNTLHNIGAGNANALAEYQATNKYFPTIYEPTQLAADIYQRLTSGKEVVIVLSGHAGDGKSTVALEVLKQLRRMTSEETLSSPPKPYEVENIDGLRVSILKDMSEHTADERLAKFKEASVAGSGSWLIVSNTGPLLNTLSRMRNANEEIEQEVLNLLDRPIVGTLNDSAHCISNFEKPIYIANLSKLDNVETAVNVLTKISNHSSWQECDACCLQSVCPIRKNVCAIQQAPQLKQRVSSMYRLLTAYERRLTMRQMTAHLAYSITGGAGCAEVADKIDQHGVDPTLRQHLFSELFFGFSDRQRSLQTSSLYCVEQLNAHVTSERTRPAVELKLQHEPLNSFAPVPEVVHPPLLYWQSKSADGIHGGTARSAIRRLAFMFGTRLDSRWWESFTQDFSGSPVLEAWEKWHVSGFQHTSISERRALVRQILSVLSEHCIGAVRTASIKDKLYITLRRDDMETTQPVQVVIGEYDENDFRMEFNDSEKMPRLVYSPANGAVFMKLPLPLLDFVSHRSTGDFGQDLDPIHINQLDLFCSQLVACKRLPEDDLRLLSISITGEQNVYRVAIDKSTMEIY</sequence>
<dbReference type="SUPFAM" id="SSF56112">
    <property type="entry name" value="Protein kinase-like (PK-like)"/>
    <property type="match status" value="2"/>
</dbReference>
<protein>
    <recommendedName>
        <fullName evidence="1">non-specific serine/threonine protein kinase</fullName>
        <ecNumber evidence="1">2.7.11.1</ecNumber>
    </recommendedName>
</protein>
<feature type="domain" description="Protein kinase" evidence="7">
    <location>
        <begin position="203"/>
        <end position="473"/>
    </location>
</feature>
<keyword evidence="5" id="KW-0067">ATP-binding</keyword>
<evidence type="ECO:0000256" key="5">
    <source>
        <dbReference type="ARBA" id="ARBA00022840"/>
    </source>
</evidence>
<dbReference type="RefSeq" id="WP_179582218.1">
    <property type="nucleotide sequence ID" value="NZ_JACBYR010000001.1"/>
</dbReference>
<dbReference type="Proteomes" id="UP000542125">
    <property type="component" value="Unassembled WGS sequence"/>
</dbReference>
<dbReference type="PROSITE" id="PS00109">
    <property type="entry name" value="PROTEIN_KINASE_TYR"/>
    <property type="match status" value="1"/>
</dbReference>
<dbReference type="InterPro" id="IPR011009">
    <property type="entry name" value="Kinase-like_dom_sf"/>
</dbReference>
<dbReference type="Pfam" id="PF00069">
    <property type="entry name" value="Pkinase"/>
    <property type="match status" value="2"/>
</dbReference>
<comment type="caution">
    <text evidence="9">The sequence shown here is derived from an EMBL/GenBank/DDBJ whole genome shotgun (WGS) entry which is preliminary data.</text>
</comment>
<reference evidence="9 10" key="1">
    <citation type="submission" date="2020-07" db="EMBL/GenBank/DDBJ databases">
        <title>Genomic Encyclopedia of Type Strains, Phase IV (KMG-V): Genome sequencing to study the core and pangenomes of soil and plant-associated prokaryotes.</title>
        <authorList>
            <person name="Whitman W."/>
        </authorList>
    </citation>
    <scope>NUCLEOTIDE SEQUENCE [LARGE SCALE GENOMIC DNA]</scope>
    <source>
        <strain evidence="9 10">SAS40</strain>
    </source>
</reference>